<gene>
    <name evidence="12" type="ORF">SAMN02745136_05189</name>
</gene>
<evidence type="ECO:0000256" key="4">
    <source>
        <dbReference type="ARBA" id="ARBA00019623"/>
    </source>
</evidence>
<dbReference type="InterPro" id="IPR051214">
    <property type="entry name" value="GH32_Enzymes"/>
</dbReference>
<keyword evidence="5 8" id="KW-0378">Hydrolase</keyword>
<dbReference type="GO" id="GO:0004564">
    <property type="term" value="F:beta-fructofuranosidase activity"/>
    <property type="evidence" value="ECO:0007669"/>
    <property type="project" value="UniProtKB-EC"/>
</dbReference>
<dbReference type="EMBL" id="FRAC01000038">
    <property type="protein sequence ID" value="SHL56679.1"/>
    <property type="molecule type" value="Genomic_DNA"/>
</dbReference>
<evidence type="ECO:0000259" key="10">
    <source>
        <dbReference type="Pfam" id="PF00251"/>
    </source>
</evidence>
<name>A0A1M7BQ54_9FIRM</name>
<sequence>MGISSNDAIMDKKDPFRPGYHLSVPEGWMNDPNGLIYYKGKYHVFYQHNPYAPVWGPMHWGHATSSDLINWTQEAIALKPDKEYEIHPALGGCFSGSAVESAGKMILMYTGCVQDRDPFQCQALAVSEDGYTFEKYSGNPVIAAPPIDCTKEFRDPKVWEKDGMFYCVIGSQSKDKGRVLLYRSRDLYQWEYLGVVAESNGKMGDMWECPDLCTLDKHDVLIYSPINAEEGDTRYLSGNLDYNTGKLSVIQDEMLDRGSNFYAPQTLVDKNGRRILFGWMRCWEEHMPSEPYGWAGQLTIPRRLWTDDSGVLHQEPVKELKTLRKNRTNYELSAVQEMKLGTVESNRYEIILSASGEEVNDLRLYVRCSEDKKEQTVIHIDTKNRKVTLDRSHSGEGEKGIYSASIESEADGSYRFHIFIDNNTLELFTSQYTVAMSFYLWPDVSSTGIYFESNSGLACKIAADLWELG</sequence>
<evidence type="ECO:0000256" key="5">
    <source>
        <dbReference type="ARBA" id="ARBA00022801"/>
    </source>
</evidence>
<protein>
    <recommendedName>
        <fullName evidence="4 8">Sucrose-6-phosphate hydrolase</fullName>
        <ecNumber evidence="3 8">3.2.1.26</ecNumber>
    </recommendedName>
    <alternativeName>
        <fullName evidence="7 9">Invertase</fullName>
    </alternativeName>
</protein>
<dbReference type="SMART" id="SM00640">
    <property type="entry name" value="Glyco_32"/>
    <property type="match status" value="1"/>
</dbReference>
<evidence type="ECO:0000313" key="12">
    <source>
        <dbReference type="EMBL" id="SHL56679.1"/>
    </source>
</evidence>
<dbReference type="UniPathway" id="UPA00238"/>
<dbReference type="PANTHER" id="PTHR43101">
    <property type="entry name" value="BETA-FRUCTOSIDASE"/>
    <property type="match status" value="1"/>
</dbReference>
<dbReference type="STRING" id="1121322.SAMN02745136_05189"/>
<evidence type="ECO:0000256" key="8">
    <source>
        <dbReference type="RuleBase" id="RU362110"/>
    </source>
</evidence>
<dbReference type="RefSeq" id="WP_073280097.1">
    <property type="nucleotide sequence ID" value="NZ_FRAC01000038.1"/>
</dbReference>
<evidence type="ECO:0000256" key="2">
    <source>
        <dbReference type="ARBA" id="ARBA00009902"/>
    </source>
</evidence>
<feature type="domain" description="Glycosyl hydrolase family 32 C-terminal" evidence="11">
    <location>
        <begin position="319"/>
        <end position="456"/>
    </location>
</feature>
<reference evidence="12 13" key="1">
    <citation type="submission" date="2016-11" db="EMBL/GenBank/DDBJ databases">
        <authorList>
            <person name="Jaros S."/>
            <person name="Januszkiewicz K."/>
            <person name="Wedrychowicz H."/>
        </authorList>
    </citation>
    <scope>NUCLEOTIDE SEQUENCE [LARGE SCALE GENOMIC DNA]</scope>
    <source>
        <strain evidence="12 13">DSM 15929</strain>
    </source>
</reference>
<dbReference type="InterPro" id="IPR018053">
    <property type="entry name" value="Glyco_hydro_32_AS"/>
</dbReference>
<keyword evidence="9" id="KW-0119">Carbohydrate metabolism</keyword>
<dbReference type="Proteomes" id="UP000184386">
    <property type="component" value="Unassembled WGS sequence"/>
</dbReference>
<evidence type="ECO:0000313" key="13">
    <source>
        <dbReference type="Proteomes" id="UP000184386"/>
    </source>
</evidence>
<dbReference type="InterPro" id="IPR013189">
    <property type="entry name" value="Glyco_hydro_32_C"/>
</dbReference>
<evidence type="ECO:0000256" key="3">
    <source>
        <dbReference type="ARBA" id="ARBA00012758"/>
    </source>
</evidence>
<dbReference type="SUPFAM" id="SSF75005">
    <property type="entry name" value="Arabinanase/levansucrase/invertase"/>
    <property type="match status" value="1"/>
</dbReference>
<dbReference type="OrthoDB" id="9759709at2"/>
<dbReference type="Gene3D" id="2.60.120.560">
    <property type="entry name" value="Exo-inulinase, domain 1"/>
    <property type="match status" value="1"/>
</dbReference>
<comment type="subcellular location">
    <subcellularLocation>
        <location evidence="9">Cytoplasm</location>
    </subcellularLocation>
</comment>
<comment type="catalytic activity">
    <reaction evidence="8">
        <text>Hydrolysis of terminal non-reducing beta-D-fructofuranoside residues in beta-D-fructofuranosides.</text>
        <dbReference type="EC" id="3.2.1.26"/>
    </reaction>
</comment>
<evidence type="ECO:0000256" key="9">
    <source>
        <dbReference type="RuleBase" id="RU365015"/>
    </source>
</evidence>
<evidence type="ECO:0000256" key="1">
    <source>
        <dbReference type="ARBA" id="ARBA00004914"/>
    </source>
</evidence>
<dbReference type="GO" id="GO:0005985">
    <property type="term" value="P:sucrose metabolic process"/>
    <property type="evidence" value="ECO:0007669"/>
    <property type="project" value="UniProtKB-UniPathway"/>
</dbReference>
<comment type="function">
    <text evidence="9">Enables the bacterium to metabolize sucrose as a sole carbon source.</text>
</comment>
<accession>A0A1M7BQ54</accession>
<dbReference type="GO" id="GO:0005737">
    <property type="term" value="C:cytoplasm"/>
    <property type="evidence" value="ECO:0007669"/>
    <property type="project" value="UniProtKB-SubCell"/>
</dbReference>
<evidence type="ECO:0000259" key="11">
    <source>
        <dbReference type="Pfam" id="PF08244"/>
    </source>
</evidence>
<dbReference type="AlphaFoldDB" id="A0A1M7BQ54"/>
<evidence type="ECO:0000256" key="7">
    <source>
        <dbReference type="ARBA" id="ARBA00033367"/>
    </source>
</evidence>
<keyword evidence="13" id="KW-1185">Reference proteome</keyword>
<comment type="similarity">
    <text evidence="2 8">Belongs to the glycosyl hydrolase 32 family.</text>
</comment>
<dbReference type="InterPro" id="IPR023296">
    <property type="entry name" value="Glyco_hydro_beta-prop_sf"/>
</dbReference>
<dbReference type="SUPFAM" id="SSF49899">
    <property type="entry name" value="Concanavalin A-like lectins/glucanases"/>
    <property type="match status" value="1"/>
</dbReference>
<feature type="domain" description="Glycosyl hydrolase family 32 N-terminal" evidence="10">
    <location>
        <begin position="21"/>
        <end position="316"/>
    </location>
</feature>
<dbReference type="InterPro" id="IPR013148">
    <property type="entry name" value="Glyco_hydro_32_N"/>
</dbReference>
<keyword evidence="6 8" id="KW-0326">Glycosidase</keyword>
<dbReference type="InterPro" id="IPR001362">
    <property type="entry name" value="Glyco_hydro_32"/>
</dbReference>
<dbReference type="EC" id="3.2.1.26" evidence="3 8"/>
<dbReference type="NCBIfam" id="TIGR01322">
    <property type="entry name" value="scrB_fam"/>
    <property type="match status" value="1"/>
</dbReference>
<dbReference type="InterPro" id="IPR013320">
    <property type="entry name" value="ConA-like_dom_sf"/>
</dbReference>
<comment type="pathway">
    <text evidence="1 9">Glycan biosynthesis; sucrose metabolism.</text>
</comment>
<dbReference type="Pfam" id="PF08244">
    <property type="entry name" value="Glyco_hydro_32C"/>
    <property type="match status" value="1"/>
</dbReference>
<evidence type="ECO:0000256" key="6">
    <source>
        <dbReference type="ARBA" id="ARBA00023295"/>
    </source>
</evidence>
<dbReference type="PANTHER" id="PTHR43101:SF1">
    <property type="entry name" value="BETA-FRUCTOSIDASE"/>
    <property type="match status" value="1"/>
</dbReference>
<keyword evidence="9" id="KW-0963">Cytoplasm</keyword>
<organism evidence="12 13">
    <name type="scientific">Anaerocolumna jejuensis DSM 15929</name>
    <dbReference type="NCBI Taxonomy" id="1121322"/>
    <lineage>
        <taxon>Bacteria</taxon>
        <taxon>Bacillati</taxon>
        <taxon>Bacillota</taxon>
        <taxon>Clostridia</taxon>
        <taxon>Lachnospirales</taxon>
        <taxon>Lachnospiraceae</taxon>
        <taxon>Anaerocolumna</taxon>
    </lineage>
</organism>
<dbReference type="Pfam" id="PF00251">
    <property type="entry name" value="Glyco_hydro_32N"/>
    <property type="match status" value="1"/>
</dbReference>
<dbReference type="PROSITE" id="PS00609">
    <property type="entry name" value="GLYCOSYL_HYDROL_F32"/>
    <property type="match status" value="1"/>
</dbReference>
<dbReference type="InterPro" id="IPR006232">
    <property type="entry name" value="Suc6P_hydrolase"/>
</dbReference>
<dbReference type="Gene3D" id="2.115.10.20">
    <property type="entry name" value="Glycosyl hydrolase domain, family 43"/>
    <property type="match status" value="1"/>
</dbReference>
<dbReference type="CDD" id="cd08996">
    <property type="entry name" value="GH32_FFase"/>
    <property type="match status" value="1"/>
</dbReference>
<proteinExistence type="inferred from homology"/>